<sequence length="315" mass="34134">MLFITLAVLGCVAASTQSPVVSTGCGKPHTPGYHAVHGNTGKNLSITSDGIPRYYTVQVPTKYDAQKKYPLIFDYHGSTDTPLNQHDNSAYYNYTNKYLVVYPRGRGLNWQGPTYAAGSNDLLFTDDLLAHVAAQYCIDPQRVYASGKSNGGGFVDTLACSNVGDKFAAFAMASAALYTDTNLTACHNKKRAILEAHGDKDSVIPYVPTKDGRGGPLPNVGKWVGWWGQRDCGSNAKPTIDTMPTGYNVTTYSCNGHQDVVKHYHLAKGGHCWPSSDPDTFDNQGGSCKGARVLDFTPKVLEFFGKWNLKNGPCS</sequence>
<protein>
    <recommendedName>
        <fullName evidence="2">feruloyl esterase</fullName>
        <ecNumber evidence="2">3.1.1.73</ecNumber>
    </recommendedName>
</protein>
<evidence type="ECO:0000313" key="12">
    <source>
        <dbReference type="Proteomes" id="UP001310594"/>
    </source>
</evidence>
<comment type="caution">
    <text evidence="11">The sequence shown here is derived from an EMBL/GenBank/DDBJ whole genome shotgun (WGS) entry which is preliminary data.</text>
</comment>
<keyword evidence="3" id="KW-0964">Secreted</keyword>
<keyword evidence="4" id="KW-0858">Xylan degradation</keyword>
<evidence type="ECO:0000256" key="2">
    <source>
        <dbReference type="ARBA" id="ARBA00013091"/>
    </source>
</evidence>
<dbReference type="GO" id="GO:0045493">
    <property type="term" value="P:xylan catabolic process"/>
    <property type="evidence" value="ECO:0007669"/>
    <property type="project" value="UniProtKB-KW"/>
</dbReference>
<feature type="signal peptide" evidence="10">
    <location>
        <begin position="1"/>
        <end position="18"/>
    </location>
</feature>
<reference evidence="11" key="1">
    <citation type="submission" date="2023-08" db="EMBL/GenBank/DDBJ databases">
        <title>Black Yeasts Isolated from many extreme environments.</title>
        <authorList>
            <person name="Coleine C."/>
            <person name="Stajich J.E."/>
            <person name="Selbmann L."/>
        </authorList>
    </citation>
    <scope>NUCLEOTIDE SEQUENCE</scope>
    <source>
        <strain evidence="11">CCFEE 5810</strain>
    </source>
</reference>
<name>A0AAN7WHY7_9PEZI</name>
<keyword evidence="5 10" id="KW-0732">Signal</keyword>
<evidence type="ECO:0000256" key="5">
    <source>
        <dbReference type="ARBA" id="ARBA00022729"/>
    </source>
</evidence>
<keyword evidence="8" id="KW-0624">Polysaccharide degradation</keyword>
<evidence type="ECO:0000256" key="7">
    <source>
        <dbReference type="ARBA" id="ARBA00023277"/>
    </source>
</evidence>
<feature type="chain" id="PRO_5043041483" description="feruloyl esterase" evidence="10">
    <location>
        <begin position="19"/>
        <end position="315"/>
    </location>
</feature>
<evidence type="ECO:0000256" key="9">
    <source>
        <dbReference type="ARBA" id="ARBA00034075"/>
    </source>
</evidence>
<evidence type="ECO:0000256" key="6">
    <source>
        <dbReference type="ARBA" id="ARBA00022801"/>
    </source>
</evidence>
<evidence type="ECO:0000256" key="1">
    <source>
        <dbReference type="ARBA" id="ARBA00004613"/>
    </source>
</evidence>
<gene>
    <name evidence="11" type="ORF">LTR97_001414</name>
</gene>
<accession>A0AAN7WHY7</accession>
<dbReference type="EMBL" id="JAVRQU010000002">
    <property type="protein sequence ID" value="KAK5706426.1"/>
    <property type="molecule type" value="Genomic_DNA"/>
</dbReference>
<dbReference type="PANTHER" id="PTHR38050:SF2">
    <property type="entry name" value="FERULOYL ESTERASE C-RELATED"/>
    <property type="match status" value="1"/>
</dbReference>
<dbReference type="GO" id="GO:0005576">
    <property type="term" value="C:extracellular region"/>
    <property type="evidence" value="ECO:0007669"/>
    <property type="project" value="UniProtKB-SubCell"/>
</dbReference>
<dbReference type="Gene3D" id="3.40.50.1820">
    <property type="entry name" value="alpha/beta hydrolase"/>
    <property type="match status" value="1"/>
</dbReference>
<dbReference type="Proteomes" id="UP001310594">
    <property type="component" value="Unassembled WGS sequence"/>
</dbReference>
<evidence type="ECO:0000256" key="10">
    <source>
        <dbReference type="SAM" id="SignalP"/>
    </source>
</evidence>
<evidence type="ECO:0000313" key="11">
    <source>
        <dbReference type="EMBL" id="KAK5706426.1"/>
    </source>
</evidence>
<dbReference type="PANTHER" id="PTHR38050">
    <property type="match status" value="1"/>
</dbReference>
<dbReference type="InterPro" id="IPR043595">
    <property type="entry name" value="FaeB/C/D"/>
</dbReference>
<dbReference type="SUPFAM" id="SSF53474">
    <property type="entry name" value="alpha/beta-Hydrolases"/>
    <property type="match status" value="1"/>
</dbReference>
<proteinExistence type="predicted"/>
<keyword evidence="6" id="KW-0378">Hydrolase</keyword>
<evidence type="ECO:0000256" key="4">
    <source>
        <dbReference type="ARBA" id="ARBA00022651"/>
    </source>
</evidence>
<dbReference type="EC" id="3.1.1.73" evidence="2"/>
<dbReference type="GO" id="GO:0030600">
    <property type="term" value="F:feruloyl esterase activity"/>
    <property type="evidence" value="ECO:0007669"/>
    <property type="project" value="UniProtKB-EC"/>
</dbReference>
<dbReference type="InterPro" id="IPR029058">
    <property type="entry name" value="AB_hydrolase_fold"/>
</dbReference>
<evidence type="ECO:0000256" key="3">
    <source>
        <dbReference type="ARBA" id="ARBA00022525"/>
    </source>
</evidence>
<dbReference type="AlphaFoldDB" id="A0AAN7WHY7"/>
<evidence type="ECO:0000256" key="8">
    <source>
        <dbReference type="ARBA" id="ARBA00023326"/>
    </source>
</evidence>
<comment type="subcellular location">
    <subcellularLocation>
        <location evidence="1">Secreted</location>
    </subcellularLocation>
</comment>
<organism evidence="11 12">
    <name type="scientific">Elasticomyces elasticus</name>
    <dbReference type="NCBI Taxonomy" id="574655"/>
    <lineage>
        <taxon>Eukaryota</taxon>
        <taxon>Fungi</taxon>
        <taxon>Dikarya</taxon>
        <taxon>Ascomycota</taxon>
        <taxon>Pezizomycotina</taxon>
        <taxon>Dothideomycetes</taxon>
        <taxon>Dothideomycetidae</taxon>
        <taxon>Mycosphaerellales</taxon>
        <taxon>Teratosphaeriaceae</taxon>
        <taxon>Elasticomyces</taxon>
    </lineage>
</organism>
<comment type="catalytic activity">
    <reaction evidence="9">
        <text>feruloyl-polysaccharide + H2O = ferulate + polysaccharide.</text>
        <dbReference type="EC" id="3.1.1.73"/>
    </reaction>
</comment>
<keyword evidence="7" id="KW-0119">Carbohydrate metabolism</keyword>